<gene>
    <name evidence="4" type="ORF">EAT49_18895</name>
</gene>
<dbReference type="InterPro" id="IPR031304">
    <property type="entry name" value="SLT_2"/>
</dbReference>
<dbReference type="Pfam" id="PF13406">
    <property type="entry name" value="SLT_2"/>
    <property type="match status" value="1"/>
</dbReference>
<dbReference type="OrthoDB" id="9808544at2"/>
<dbReference type="Gene3D" id="1.10.530.10">
    <property type="match status" value="1"/>
</dbReference>
<dbReference type="Gene3D" id="1.10.101.10">
    <property type="entry name" value="PGBD-like superfamily/PGBD"/>
    <property type="match status" value="1"/>
</dbReference>
<dbReference type="InterPro" id="IPR043426">
    <property type="entry name" value="MltB-like"/>
</dbReference>
<dbReference type="SUPFAM" id="SSF53955">
    <property type="entry name" value="Lysozyme-like"/>
    <property type="match status" value="1"/>
</dbReference>
<dbReference type="PROSITE" id="PS51318">
    <property type="entry name" value="TAT"/>
    <property type="match status" value="1"/>
</dbReference>
<dbReference type="PANTHER" id="PTHR30163">
    <property type="entry name" value="MEMBRANE-BOUND LYTIC MUREIN TRANSGLYCOSYLASE B"/>
    <property type="match status" value="1"/>
</dbReference>
<evidence type="ECO:0000313" key="4">
    <source>
        <dbReference type="EMBL" id="ROT96306.1"/>
    </source>
</evidence>
<dbReference type="InterPro" id="IPR036365">
    <property type="entry name" value="PGBD-like_sf"/>
</dbReference>
<keyword evidence="5" id="KW-1185">Reference proteome</keyword>
<dbReference type="InterPro" id="IPR002477">
    <property type="entry name" value="Peptidoglycan-bd-like"/>
</dbReference>
<evidence type="ECO:0000259" key="3">
    <source>
        <dbReference type="Pfam" id="PF13406"/>
    </source>
</evidence>
<dbReference type="InterPro" id="IPR011970">
    <property type="entry name" value="MltB_2"/>
</dbReference>
<dbReference type="PROSITE" id="PS51257">
    <property type="entry name" value="PROKAR_LIPOPROTEIN"/>
    <property type="match status" value="1"/>
</dbReference>
<dbReference type="InterPro" id="IPR036366">
    <property type="entry name" value="PGBDSf"/>
</dbReference>
<dbReference type="GO" id="GO:0008933">
    <property type="term" value="F:peptidoglycan lytic transglycosylase activity"/>
    <property type="evidence" value="ECO:0007669"/>
    <property type="project" value="TreeGrafter"/>
</dbReference>
<accession>A0A3N2QM83</accession>
<dbReference type="AlphaFoldDB" id="A0A3N2QM83"/>
<dbReference type="PANTHER" id="PTHR30163:SF8">
    <property type="entry name" value="LYTIC MUREIN TRANSGLYCOSYLASE"/>
    <property type="match status" value="1"/>
</dbReference>
<dbReference type="SUPFAM" id="SSF47090">
    <property type="entry name" value="PGBD-like"/>
    <property type="match status" value="1"/>
</dbReference>
<reference evidence="4 5" key="1">
    <citation type="submission" date="2018-10" db="EMBL/GenBank/DDBJ databases">
        <title>Histidinibacterium lentulum gen. nov., sp. nov., a marine bacterium from the culture broth of Picochlorum sp. 122.</title>
        <authorList>
            <person name="Wang G."/>
        </authorList>
    </citation>
    <scope>NUCLEOTIDE SEQUENCE [LARGE SCALE GENOMIC DNA]</scope>
    <source>
        <strain evidence="4 5">B17</strain>
    </source>
</reference>
<feature type="signal peptide" evidence="1">
    <location>
        <begin position="1"/>
        <end position="30"/>
    </location>
</feature>
<dbReference type="RefSeq" id="WP_123643876.1">
    <property type="nucleotide sequence ID" value="NZ_ML119092.1"/>
</dbReference>
<dbReference type="GO" id="GO:0009253">
    <property type="term" value="P:peptidoglycan catabolic process"/>
    <property type="evidence" value="ECO:0007669"/>
    <property type="project" value="TreeGrafter"/>
</dbReference>
<evidence type="ECO:0000256" key="1">
    <source>
        <dbReference type="SAM" id="SignalP"/>
    </source>
</evidence>
<dbReference type="Gene3D" id="1.10.8.350">
    <property type="entry name" value="Bacterial muramidase"/>
    <property type="match status" value="1"/>
</dbReference>
<dbReference type="InterPro" id="IPR023346">
    <property type="entry name" value="Lysozyme-like_dom_sf"/>
</dbReference>
<dbReference type="EMBL" id="RDRB01000012">
    <property type="protein sequence ID" value="ROT96306.1"/>
    <property type="molecule type" value="Genomic_DNA"/>
</dbReference>
<protein>
    <submittedName>
        <fullName evidence="4">Lytic murein transglycosylase</fullName>
    </submittedName>
</protein>
<keyword evidence="1" id="KW-0732">Signal</keyword>
<sequence>MTPLDRRTLLLSAAAATLAACGGAPRLAGAAGPSGPSGAETLTPDLLPQPNDGWSAWVAAFRPRAEARGISPATLSRAFAGQGYLPGVITRDRNQTEFTRTTEDYLQIAASEERVAQGRAAYAQQRATLDAIAARFGVPGNVVAAVWGVESRYGTRRGLIPVISSTSTLAYDGRRGEFFESQLLAALRILQAGDTTTDRMVGSWAGAMGHTQFIPTSYLENAVDFTGDGRRDIWADDPTDSLASTANYLARAGWRTGEPWGLEVAVPAGIDPGLLGRRKNRPTSDWAARGVTRSGGGALPAGSASLIVPQAGGPGFLAFRNFEVIARYNNAVNYVIGVGHLSDRLAGGGPLRGSFPPDSAGLTLADRQALQRGLTRAGFDAGNPDGIIGSGTTAAIEAYQRANGLPVTGQPSRALLDALR</sequence>
<dbReference type="InterPro" id="IPR006311">
    <property type="entry name" value="TAT_signal"/>
</dbReference>
<proteinExistence type="predicted"/>
<dbReference type="Pfam" id="PF01471">
    <property type="entry name" value="PG_binding_1"/>
    <property type="match status" value="1"/>
</dbReference>
<organism evidence="4 5">
    <name type="scientific">Histidinibacterium lentulum</name>
    <dbReference type="NCBI Taxonomy" id="2480588"/>
    <lineage>
        <taxon>Bacteria</taxon>
        <taxon>Pseudomonadati</taxon>
        <taxon>Pseudomonadota</taxon>
        <taxon>Alphaproteobacteria</taxon>
        <taxon>Rhodobacterales</taxon>
        <taxon>Paracoccaceae</taxon>
        <taxon>Histidinibacterium</taxon>
    </lineage>
</organism>
<dbReference type="Proteomes" id="UP000268016">
    <property type="component" value="Unassembled WGS sequence"/>
</dbReference>
<dbReference type="CDD" id="cd13399">
    <property type="entry name" value="Slt35-like"/>
    <property type="match status" value="1"/>
</dbReference>
<feature type="domain" description="Peptidoglycan binding-like" evidence="2">
    <location>
        <begin position="365"/>
        <end position="419"/>
    </location>
</feature>
<dbReference type="NCBIfam" id="TIGR02283">
    <property type="entry name" value="MltB_2"/>
    <property type="match status" value="1"/>
</dbReference>
<comment type="caution">
    <text evidence="4">The sequence shown here is derived from an EMBL/GenBank/DDBJ whole genome shotgun (WGS) entry which is preliminary data.</text>
</comment>
<evidence type="ECO:0000313" key="5">
    <source>
        <dbReference type="Proteomes" id="UP000268016"/>
    </source>
</evidence>
<evidence type="ECO:0000259" key="2">
    <source>
        <dbReference type="Pfam" id="PF01471"/>
    </source>
</evidence>
<feature type="domain" description="Transglycosylase SLT" evidence="3">
    <location>
        <begin position="55"/>
        <end position="343"/>
    </location>
</feature>
<name>A0A3N2QM83_9RHOB</name>
<feature type="chain" id="PRO_5018295315" evidence="1">
    <location>
        <begin position="31"/>
        <end position="420"/>
    </location>
</feature>